<dbReference type="Proteomes" id="UP001430306">
    <property type="component" value="Unassembled WGS sequence"/>
</dbReference>
<feature type="domain" description="Response regulatory" evidence="3">
    <location>
        <begin position="14"/>
        <end position="132"/>
    </location>
</feature>
<dbReference type="PANTHER" id="PTHR44591:SF23">
    <property type="entry name" value="CHEY SUBFAMILY"/>
    <property type="match status" value="1"/>
</dbReference>
<evidence type="ECO:0000259" key="3">
    <source>
        <dbReference type="PROSITE" id="PS50110"/>
    </source>
</evidence>
<dbReference type="PANTHER" id="PTHR44591">
    <property type="entry name" value="STRESS RESPONSE REGULATOR PROTEIN 1"/>
    <property type="match status" value="1"/>
</dbReference>
<dbReference type="PROSITE" id="PS50110">
    <property type="entry name" value="RESPONSE_REGULATORY"/>
    <property type="match status" value="1"/>
</dbReference>
<evidence type="ECO:0000256" key="1">
    <source>
        <dbReference type="ARBA" id="ARBA00022553"/>
    </source>
</evidence>
<comment type="caution">
    <text evidence="4">The sequence shown here is derived from an EMBL/GenBank/DDBJ whole genome shotgun (WGS) entry which is preliminary data.</text>
</comment>
<dbReference type="EMBL" id="JAJKFW010000014">
    <property type="protein sequence ID" value="MCC9642047.1"/>
    <property type="molecule type" value="Genomic_DNA"/>
</dbReference>
<evidence type="ECO:0000313" key="5">
    <source>
        <dbReference type="Proteomes" id="UP001430306"/>
    </source>
</evidence>
<dbReference type="InterPro" id="IPR050595">
    <property type="entry name" value="Bact_response_regulator"/>
</dbReference>
<protein>
    <submittedName>
        <fullName evidence="4">Response regulator</fullName>
    </submittedName>
</protein>
<name>A0ABS8NER7_9BACT</name>
<sequence length="164" mass="17918">MPLNPTSPAEHSLRCVIADDVRVIREQLGKWMKELGYMVVHASCGATALTALRRDAADLIIADIDMPHLSGLHLLQTIRTDADPAVASTPVIVSSSLEDGEIHRMVETLGGSAYLRKPVAKEQLTACVRQLTEGDPAIRFDDNSSPAHAVSAKFRRIASEFREF</sequence>
<feature type="modified residue" description="4-aspartylphosphate" evidence="2">
    <location>
        <position position="63"/>
    </location>
</feature>
<dbReference type="Pfam" id="PF00072">
    <property type="entry name" value="Response_reg"/>
    <property type="match status" value="1"/>
</dbReference>
<dbReference type="RefSeq" id="WP_230272659.1">
    <property type="nucleotide sequence ID" value="NZ_JAJKFW010000014.1"/>
</dbReference>
<reference evidence="4" key="1">
    <citation type="submission" date="2021-11" db="EMBL/GenBank/DDBJ databases">
        <title>Genome sequence.</title>
        <authorList>
            <person name="Sun Q."/>
        </authorList>
    </citation>
    <scope>NUCLEOTIDE SEQUENCE</scope>
    <source>
        <strain evidence="4">JC740</strain>
    </source>
</reference>
<keyword evidence="1 2" id="KW-0597">Phosphoprotein</keyword>
<dbReference type="SUPFAM" id="SSF52172">
    <property type="entry name" value="CheY-like"/>
    <property type="match status" value="1"/>
</dbReference>
<evidence type="ECO:0000313" key="4">
    <source>
        <dbReference type="EMBL" id="MCC9642047.1"/>
    </source>
</evidence>
<organism evidence="4 5">
    <name type="scientific">Rhodopirellula halodulae</name>
    <dbReference type="NCBI Taxonomy" id="2894198"/>
    <lineage>
        <taxon>Bacteria</taxon>
        <taxon>Pseudomonadati</taxon>
        <taxon>Planctomycetota</taxon>
        <taxon>Planctomycetia</taxon>
        <taxon>Pirellulales</taxon>
        <taxon>Pirellulaceae</taxon>
        <taxon>Rhodopirellula</taxon>
    </lineage>
</organism>
<dbReference type="CDD" id="cd00156">
    <property type="entry name" value="REC"/>
    <property type="match status" value="1"/>
</dbReference>
<dbReference type="InterPro" id="IPR011006">
    <property type="entry name" value="CheY-like_superfamily"/>
</dbReference>
<dbReference type="Gene3D" id="3.40.50.2300">
    <property type="match status" value="1"/>
</dbReference>
<dbReference type="InterPro" id="IPR001789">
    <property type="entry name" value="Sig_transdc_resp-reg_receiver"/>
</dbReference>
<dbReference type="SMART" id="SM00448">
    <property type="entry name" value="REC"/>
    <property type="match status" value="1"/>
</dbReference>
<gene>
    <name evidence="4" type="ORF">LOC71_07150</name>
</gene>
<evidence type="ECO:0000256" key="2">
    <source>
        <dbReference type="PROSITE-ProRule" id="PRU00169"/>
    </source>
</evidence>
<accession>A0ABS8NER7</accession>
<keyword evidence="5" id="KW-1185">Reference proteome</keyword>
<proteinExistence type="predicted"/>